<proteinExistence type="predicted"/>
<evidence type="ECO:0000259" key="6">
    <source>
        <dbReference type="PROSITE" id="PS51294"/>
    </source>
</evidence>
<reference evidence="7 8" key="1">
    <citation type="submission" date="2024-04" db="EMBL/GenBank/DDBJ databases">
        <title>Tritrichomonas musculus Genome.</title>
        <authorList>
            <person name="Alves-Ferreira E."/>
            <person name="Grigg M."/>
            <person name="Lorenzi H."/>
            <person name="Galac M."/>
        </authorList>
    </citation>
    <scope>NUCLEOTIDE SEQUENCE [LARGE SCALE GENOMIC DNA]</scope>
    <source>
        <strain evidence="7 8">EAF2021</strain>
    </source>
</reference>
<feature type="domain" description="HTH myb-type" evidence="6">
    <location>
        <begin position="159"/>
        <end position="207"/>
    </location>
</feature>
<evidence type="ECO:0000259" key="5">
    <source>
        <dbReference type="PROSITE" id="PS50090"/>
    </source>
</evidence>
<dbReference type="Pfam" id="PF00249">
    <property type="entry name" value="Myb_DNA-binding"/>
    <property type="match status" value="2"/>
</dbReference>
<sequence length="281" mass="33114">MFHQASATAPMKHPMNTFQNIINDKQMGIYQATPFNSNSSPIYKNNIGYSFQDVPVDKNAVIGSFLQNFHFQHHGKCIILKSKNFRQPRILKKKSNEKVEDPNISRKKFSPEEDEKLRNLVNEMGYIKWDEIAKEMPGRTGRQCRDRYKNYLVPGFFNGEWTKEEDEILCKKYLEYGSQWSKITQFFTNRNANSLKNRWNYFISKHLGDNKTINISNILLEVHEEKEKREKLEECSDIISNDNQSQSQSFFDISSDIDELDMQNNGFFDFKDDCSEFTDIF</sequence>
<gene>
    <name evidence="7" type="ORF">M9Y10_014514</name>
</gene>
<organism evidence="7 8">
    <name type="scientific">Tritrichomonas musculus</name>
    <dbReference type="NCBI Taxonomy" id="1915356"/>
    <lineage>
        <taxon>Eukaryota</taxon>
        <taxon>Metamonada</taxon>
        <taxon>Parabasalia</taxon>
        <taxon>Tritrichomonadida</taxon>
        <taxon>Tritrichomonadidae</taxon>
        <taxon>Tritrichomonas</taxon>
    </lineage>
</organism>
<evidence type="ECO:0000256" key="3">
    <source>
        <dbReference type="ARBA" id="ARBA00023163"/>
    </source>
</evidence>
<dbReference type="Proteomes" id="UP001470230">
    <property type="component" value="Unassembled WGS sequence"/>
</dbReference>
<dbReference type="InterPro" id="IPR017930">
    <property type="entry name" value="Myb_dom"/>
</dbReference>
<dbReference type="InterPro" id="IPR051575">
    <property type="entry name" value="Myb-like_DNA-bd"/>
</dbReference>
<keyword evidence="2" id="KW-0238">DNA-binding</keyword>
<dbReference type="Gene3D" id="1.10.10.60">
    <property type="entry name" value="Homeodomain-like"/>
    <property type="match status" value="2"/>
</dbReference>
<name>A0ABR2KZR8_9EUKA</name>
<keyword evidence="4" id="KW-0539">Nucleus</keyword>
<dbReference type="InterPro" id="IPR001005">
    <property type="entry name" value="SANT/Myb"/>
</dbReference>
<evidence type="ECO:0008006" key="9">
    <source>
        <dbReference type="Google" id="ProtNLM"/>
    </source>
</evidence>
<dbReference type="PANTHER" id="PTHR46621:SF1">
    <property type="entry name" value="SNRNA-ACTIVATING PROTEIN COMPLEX SUBUNIT 4"/>
    <property type="match status" value="1"/>
</dbReference>
<protein>
    <recommendedName>
        <fullName evidence="9">Myb-like DNA-binding domain containing protein</fullName>
    </recommendedName>
</protein>
<feature type="domain" description="Myb-like" evidence="5">
    <location>
        <begin position="101"/>
        <end position="152"/>
    </location>
</feature>
<dbReference type="SUPFAM" id="SSF46689">
    <property type="entry name" value="Homeodomain-like"/>
    <property type="match status" value="1"/>
</dbReference>
<evidence type="ECO:0000256" key="1">
    <source>
        <dbReference type="ARBA" id="ARBA00023015"/>
    </source>
</evidence>
<dbReference type="PROSITE" id="PS50090">
    <property type="entry name" value="MYB_LIKE"/>
    <property type="match status" value="2"/>
</dbReference>
<evidence type="ECO:0000313" key="8">
    <source>
        <dbReference type="Proteomes" id="UP001470230"/>
    </source>
</evidence>
<dbReference type="PROSITE" id="PS51294">
    <property type="entry name" value="HTH_MYB"/>
    <property type="match status" value="2"/>
</dbReference>
<evidence type="ECO:0000256" key="4">
    <source>
        <dbReference type="ARBA" id="ARBA00023242"/>
    </source>
</evidence>
<keyword evidence="1" id="KW-0805">Transcription regulation</keyword>
<keyword evidence="3" id="KW-0804">Transcription</keyword>
<feature type="domain" description="HTH myb-type" evidence="6">
    <location>
        <begin position="101"/>
        <end position="156"/>
    </location>
</feature>
<dbReference type="InterPro" id="IPR009057">
    <property type="entry name" value="Homeodomain-like_sf"/>
</dbReference>
<comment type="caution">
    <text evidence="7">The sequence shown here is derived from an EMBL/GenBank/DDBJ whole genome shotgun (WGS) entry which is preliminary data.</text>
</comment>
<dbReference type="EMBL" id="JAPFFF010000002">
    <property type="protein sequence ID" value="KAK8896604.1"/>
    <property type="molecule type" value="Genomic_DNA"/>
</dbReference>
<dbReference type="SMART" id="SM00717">
    <property type="entry name" value="SANT"/>
    <property type="match status" value="2"/>
</dbReference>
<dbReference type="PANTHER" id="PTHR46621">
    <property type="entry name" value="SNRNA-ACTIVATING PROTEIN COMPLEX SUBUNIT 4"/>
    <property type="match status" value="1"/>
</dbReference>
<evidence type="ECO:0000256" key="2">
    <source>
        <dbReference type="ARBA" id="ARBA00023125"/>
    </source>
</evidence>
<evidence type="ECO:0000313" key="7">
    <source>
        <dbReference type="EMBL" id="KAK8896604.1"/>
    </source>
</evidence>
<keyword evidence="8" id="KW-1185">Reference proteome</keyword>
<dbReference type="CDD" id="cd00167">
    <property type="entry name" value="SANT"/>
    <property type="match status" value="2"/>
</dbReference>
<feature type="domain" description="Myb-like" evidence="5">
    <location>
        <begin position="153"/>
        <end position="203"/>
    </location>
</feature>
<accession>A0ABR2KZR8</accession>